<accession>A0A5B7EBP9</accession>
<dbReference type="Proteomes" id="UP000324222">
    <property type="component" value="Unassembled WGS sequence"/>
</dbReference>
<keyword evidence="3" id="KW-1185">Reference proteome</keyword>
<dbReference type="EMBL" id="VSRR010002284">
    <property type="protein sequence ID" value="MPC30606.1"/>
    <property type="molecule type" value="Genomic_DNA"/>
</dbReference>
<feature type="region of interest" description="Disordered" evidence="1">
    <location>
        <begin position="41"/>
        <end position="70"/>
    </location>
</feature>
<name>A0A5B7EBP9_PORTR</name>
<sequence>MVGDGDKVLGCVMSEADTYLIEHVVHHHESISLFLATADEKNGRYSPQESADEKQQHQQGQQQETHHVKH</sequence>
<protein>
    <submittedName>
        <fullName evidence="2">Uncharacterized protein</fullName>
    </submittedName>
</protein>
<dbReference type="AlphaFoldDB" id="A0A5B7EBP9"/>
<reference evidence="2 3" key="1">
    <citation type="submission" date="2019-05" db="EMBL/GenBank/DDBJ databases">
        <title>Another draft genome of Portunus trituberculatus and its Hox gene families provides insights of decapod evolution.</title>
        <authorList>
            <person name="Jeong J.-H."/>
            <person name="Song I."/>
            <person name="Kim S."/>
            <person name="Choi T."/>
            <person name="Kim D."/>
            <person name="Ryu S."/>
            <person name="Kim W."/>
        </authorList>
    </citation>
    <scope>NUCLEOTIDE SEQUENCE [LARGE SCALE GENOMIC DNA]</scope>
    <source>
        <tissue evidence="2">Muscle</tissue>
    </source>
</reference>
<organism evidence="2 3">
    <name type="scientific">Portunus trituberculatus</name>
    <name type="common">Swimming crab</name>
    <name type="synonym">Neptunus trituberculatus</name>
    <dbReference type="NCBI Taxonomy" id="210409"/>
    <lineage>
        <taxon>Eukaryota</taxon>
        <taxon>Metazoa</taxon>
        <taxon>Ecdysozoa</taxon>
        <taxon>Arthropoda</taxon>
        <taxon>Crustacea</taxon>
        <taxon>Multicrustacea</taxon>
        <taxon>Malacostraca</taxon>
        <taxon>Eumalacostraca</taxon>
        <taxon>Eucarida</taxon>
        <taxon>Decapoda</taxon>
        <taxon>Pleocyemata</taxon>
        <taxon>Brachyura</taxon>
        <taxon>Eubrachyura</taxon>
        <taxon>Portunoidea</taxon>
        <taxon>Portunidae</taxon>
        <taxon>Portuninae</taxon>
        <taxon>Portunus</taxon>
    </lineage>
</organism>
<evidence type="ECO:0000313" key="2">
    <source>
        <dbReference type="EMBL" id="MPC30606.1"/>
    </source>
</evidence>
<comment type="caution">
    <text evidence="2">The sequence shown here is derived from an EMBL/GenBank/DDBJ whole genome shotgun (WGS) entry which is preliminary data.</text>
</comment>
<proteinExistence type="predicted"/>
<evidence type="ECO:0000313" key="3">
    <source>
        <dbReference type="Proteomes" id="UP000324222"/>
    </source>
</evidence>
<gene>
    <name evidence="2" type="ORF">E2C01_023872</name>
</gene>
<evidence type="ECO:0000256" key="1">
    <source>
        <dbReference type="SAM" id="MobiDB-lite"/>
    </source>
</evidence>